<dbReference type="AlphaFoldDB" id="A0A927N314"/>
<protein>
    <submittedName>
        <fullName evidence="2">Uncharacterized protein</fullName>
    </submittedName>
</protein>
<organism evidence="2 3">
    <name type="scientific">Actinopolymorpha pittospori</name>
    <dbReference type="NCBI Taxonomy" id="648752"/>
    <lineage>
        <taxon>Bacteria</taxon>
        <taxon>Bacillati</taxon>
        <taxon>Actinomycetota</taxon>
        <taxon>Actinomycetes</taxon>
        <taxon>Propionibacteriales</taxon>
        <taxon>Actinopolymorphaceae</taxon>
        <taxon>Actinopolymorpha</taxon>
    </lineage>
</organism>
<feature type="transmembrane region" description="Helical" evidence="1">
    <location>
        <begin position="19"/>
        <end position="38"/>
    </location>
</feature>
<evidence type="ECO:0000313" key="2">
    <source>
        <dbReference type="EMBL" id="MBE1611214.1"/>
    </source>
</evidence>
<accession>A0A927N314</accession>
<comment type="caution">
    <text evidence="2">The sequence shown here is derived from an EMBL/GenBank/DDBJ whole genome shotgun (WGS) entry which is preliminary data.</text>
</comment>
<sequence>MAIGVAVAFSGIPLLYTSFWLFCLLLFAVGVAVAVYGIRMARSFTAGATVQVGGEELTVRSGESSIRIPWSDVDRWGVAQREVVGATSRFTQLVVWPTASPAPDTIAAAKPLWNEHHRGWVLTTYEPAPELLADLESLSGRSRQDALKEPDW</sequence>
<evidence type="ECO:0000256" key="1">
    <source>
        <dbReference type="SAM" id="Phobius"/>
    </source>
</evidence>
<keyword evidence="1" id="KW-0472">Membrane</keyword>
<dbReference type="EMBL" id="JADBEM010000001">
    <property type="protein sequence ID" value="MBE1611214.1"/>
    <property type="molecule type" value="Genomic_DNA"/>
</dbReference>
<proteinExistence type="predicted"/>
<reference evidence="2" key="1">
    <citation type="submission" date="2020-10" db="EMBL/GenBank/DDBJ databases">
        <title>Sequencing the genomes of 1000 actinobacteria strains.</title>
        <authorList>
            <person name="Klenk H.-P."/>
        </authorList>
    </citation>
    <scope>NUCLEOTIDE SEQUENCE</scope>
    <source>
        <strain evidence="2">DSM 45354</strain>
    </source>
</reference>
<keyword evidence="1" id="KW-0812">Transmembrane</keyword>
<name>A0A927N314_9ACTN</name>
<dbReference type="RefSeq" id="WP_192754461.1">
    <property type="nucleotide sequence ID" value="NZ_BAABJL010000042.1"/>
</dbReference>
<keyword evidence="1" id="KW-1133">Transmembrane helix</keyword>
<dbReference type="Proteomes" id="UP000638648">
    <property type="component" value="Unassembled WGS sequence"/>
</dbReference>
<keyword evidence="3" id="KW-1185">Reference proteome</keyword>
<evidence type="ECO:0000313" key="3">
    <source>
        <dbReference type="Proteomes" id="UP000638648"/>
    </source>
</evidence>
<gene>
    <name evidence="2" type="ORF">HEB94_008062</name>
</gene>